<dbReference type="PANTHER" id="PTHR46268:SF22">
    <property type="entry name" value="SENSOR PROTEIN KDPD-RELATED"/>
    <property type="match status" value="1"/>
</dbReference>
<dbReference type="SUPFAM" id="SSF52402">
    <property type="entry name" value="Adenine nucleotide alpha hydrolases-like"/>
    <property type="match status" value="2"/>
</dbReference>
<accession>A0ABT3PU70</accession>
<dbReference type="EMBL" id="JAJNDC010000001">
    <property type="protein sequence ID" value="MCW9711395.1"/>
    <property type="molecule type" value="Genomic_DNA"/>
</dbReference>
<protein>
    <submittedName>
        <fullName evidence="3">Universal stress protein</fullName>
    </submittedName>
</protein>
<evidence type="ECO:0000313" key="4">
    <source>
        <dbReference type="Proteomes" id="UP001207337"/>
    </source>
</evidence>
<evidence type="ECO:0000256" key="1">
    <source>
        <dbReference type="ARBA" id="ARBA00008791"/>
    </source>
</evidence>
<gene>
    <name evidence="3" type="ORF">LQ318_00630</name>
</gene>
<keyword evidence="4" id="KW-1185">Reference proteome</keyword>
<dbReference type="Proteomes" id="UP001207337">
    <property type="component" value="Unassembled WGS sequence"/>
</dbReference>
<evidence type="ECO:0000313" key="3">
    <source>
        <dbReference type="EMBL" id="MCW9711395.1"/>
    </source>
</evidence>
<comment type="caution">
    <text evidence="3">The sequence shown here is derived from an EMBL/GenBank/DDBJ whole genome shotgun (WGS) entry which is preliminary data.</text>
</comment>
<dbReference type="PANTHER" id="PTHR46268">
    <property type="entry name" value="STRESS RESPONSE PROTEIN NHAX"/>
    <property type="match status" value="1"/>
</dbReference>
<dbReference type="InterPro" id="IPR006015">
    <property type="entry name" value="Universal_stress_UspA"/>
</dbReference>
<dbReference type="PRINTS" id="PR01438">
    <property type="entry name" value="UNVRSLSTRESS"/>
</dbReference>
<comment type="similarity">
    <text evidence="1">Belongs to the universal stress protein A family.</text>
</comment>
<feature type="domain" description="UspA" evidence="2">
    <location>
        <begin position="4"/>
        <end position="144"/>
    </location>
</feature>
<organism evidence="3 4">
    <name type="scientific">Fodinibius salicampi</name>
    <dbReference type="NCBI Taxonomy" id="1920655"/>
    <lineage>
        <taxon>Bacteria</taxon>
        <taxon>Pseudomonadati</taxon>
        <taxon>Balneolota</taxon>
        <taxon>Balneolia</taxon>
        <taxon>Balneolales</taxon>
        <taxon>Balneolaceae</taxon>
        <taxon>Fodinibius</taxon>
    </lineage>
</organism>
<reference evidence="3 4" key="1">
    <citation type="submission" date="2021-11" db="EMBL/GenBank/DDBJ databases">
        <title>Aliifidinibius sp. nov., a new bacterium isolated from saline soil.</title>
        <authorList>
            <person name="Galisteo C."/>
            <person name="De La Haba R."/>
            <person name="Sanchez-Porro C."/>
            <person name="Ventosa A."/>
        </authorList>
    </citation>
    <scope>NUCLEOTIDE SEQUENCE [LARGE SCALE GENOMIC DNA]</scope>
    <source>
        <strain evidence="3 4">KACC 190600</strain>
    </source>
</reference>
<sequence>MDTMINNILFPTDFSLNTRQALPFALNIAKKTRATIHILHSIEEPYDFAPLAQEIKEGVTNKVKRLFAELLQEINEDEIYSDIPIKTHIQTGRAINTILEAGQSFESDLIVMGTKGRTGLEKLLFGSTTAEVIQESKIPVLAIPKNAPVTGFDQILFTTDYHDGDLEALQYTVELAKLFKSRIRVFHTALESTLKTKCMFYGFKELVKESISYENIDFEEEKSITFFEGVANQIERHNMSLVVMIRYSKPFSLIGQKKQSKDMSYYIQAPLLVLPGQKNK</sequence>
<dbReference type="InterPro" id="IPR006016">
    <property type="entry name" value="UspA"/>
</dbReference>
<dbReference type="CDD" id="cd00293">
    <property type="entry name" value="USP-like"/>
    <property type="match status" value="1"/>
</dbReference>
<name>A0ABT3PU70_9BACT</name>
<dbReference type="Gene3D" id="3.40.50.12370">
    <property type="match status" value="1"/>
</dbReference>
<dbReference type="RefSeq" id="WP_265786573.1">
    <property type="nucleotide sequence ID" value="NZ_JAJNDC010000001.1"/>
</dbReference>
<dbReference type="Pfam" id="PF00582">
    <property type="entry name" value="Usp"/>
    <property type="match status" value="1"/>
</dbReference>
<proteinExistence type="inferred from homology"/>
<evidence type="ECO:0000259" key="2">
    <source>
        <dbReference type="Pfam" id="PF00582"/>
    </source>
</evidence>